<dbReference type="Pfam" id="PF01610">
    <property type="entry name" value="DDE_Tnp_ISL3"/>
    <property type="match status" value="1"/>
</dbReference>
<feature type="domain" description="Transposase IS204/IS1001/IS1096/IS1165 DDE" evidence="12">
    <location>
        <begin position="291"/>
        <end position="373"/>
    </location>
</feature>
<keyword evidence="7" id="KW-0408">Iron</keyword>
<evidence type="ECO:0000256" key="1">
    <source>
        <dbReference type="ARBA" id="ARBA00004141"/>
    </source>
</evidence>
<keyword evidence="4" id="KW-0276">Fatty acid metabolism</keyword>
<evidence type="ECO:0000256" key="4">
    <source>
        <dbReference type="ARBA" id="ARBA00022832"/>
    </source>
</evidence>
<feature type="transmembrane region" description="Helical" evidence="10">
    <location>
        <begin position="153"/>
        <end position="177"/>
    </location>
</feature>
<evidence type="ECO:0000256" key="7">
    <source>
        <dbReference type="ARBA" id="ARBA00023004"/>
    </source>
</evidence>
<evidence type="ECO:0000256" key="10">
    <source>
        <dbReference type="SAM" id="Phobius"/>
    </source>
</evidence>
<evidence type="ECO:0000259" key="11">
    <source>
        <dbReference type="Pfam" id="PF00487"/>
    </source>
</evidence>
<dbReference type="Pfam" id="PF00487">
    <property type="entry name" value="FA_desaturase"/>
    <property type="match status" value="1"/>
</dbReference>
<keyword evidence="6 13" id="KW-0560">Oxidoreductase</keyword>
<comment type="subcellular location">
    <subcellularLocation>
        <location evidence="1">Membrane</location>
        <topology evidence="1">Multi-pass membrane protein</topology>
    </subcellularLocation>
</comment>
<dbReference type="Proteomes" id="UP001320768">
    <property type="component" value="Unassembled WGS sequence"/>
</dbReference>
<evidence type="ECO:0000256" key="9">
    <source>
        <dbReference type="ARBA" id="ARBA00023136"/>
    </source>
</evidence>
<reference evidence="13 14" key="1">
    <citation type="journal article" date="2022" name="Nat. Microbiol.">
        <title>The microbiome of a bacterivorous marine choanoflagellate contains a resource-demanding obligate bacterial associate.</title>
        <authorList>
            <person name="Needham D.M."/>
            <person name="Poirier C."/>
            <person name="Bachy C."/>
            <person name="George E.E."/>
            <person name="Wilken S."/>
            <person name="Yung C.C.M."/>
            <person name="Limardo A.J."/>
            <person name="Morando M."/>
            <person name="Sudek L."/>
            <person name="Malmstrom R.R."/>
            <person name="Keeling P.J."/>
            <person name="Santoro A.E."/>
            <person name="Worden A.Z."/>
        </authorList>
    </citation>
    <scope>NUCLEOTIDE SEQUENCE [LARGE SCALE GENOMIC DNA]</scope>
    <source>
        <strain evidence="13 14">Comchoano-2</strain>
    </source>
</reference>
<gene>
    <name evidence="13" type="ORF">MKS91_03110</name>
</gene>
<evidence type="ECO:0000256" key="5">
    <source>
        <dbReference type="ARBA" id="ARBA00022989"/>
    </source>
</evidence>
<comment type="similarity">
    <text evidence="2">Belongs to the fatty acid desaturase type 2 family.</text>
</comment>
<evidence type="ECO:0000313" key="14">
    <source>
        <dbReference type="Proteomes" id="UP001320768"/>
    </source>
</evidence>
<evidence type="ECO:0000256" key="2">
    <source>
        <dbReference type="ARBA" id="ARBA00008749"/>
    </source>
</evidence>
<keyword evidence="3 10" id="KW-0812">Transmembrane</keyword>
<dbReference type="CDD" id="cd03505">
    <property type="entry name" value="Delta9-FADS-like"/>
    <property type="match status" value="1"/>
</dbReference>
<keyword evidence="9 10" id="KW-0472">Membrane</keyword>
<dbReference type="InterPro" id="IPR015876">
    <property type="entry name" value="Acyl-CoA_DS"/>
</dbReference>
<feature type="domain" description="Fatty acid desaturase" evidence="11">
    <location>
        <begin position="10"/>
        <end position="210"/>
    </location>
</feature>
<organism evidence="13 14">
    <name type="scientific">Candidatus Synchoanobacter obligatus</name>
    <dbReference type="NCBI Taxonomy" id="2919597"/>
    <lineage>
        <taxon>Bacteria</taxon>
        <taxon>Pseudomonadati</taxon>
        <taxon>Pseudomonadota</taxon>
        <taxon>Gammaproteobacteria</taxon>
        <taxon>Candidatus Comchoanobacterales</taxon>
        <taxon>Candidatus Comchoanobacteraceae</taxon>
        <taxon>Candidatus Synchoanobacter</taxon>
    </lineage>
</organism>
<dbReference type="InterPro" id="IPR005804">
    <property type="entry name" value="FA_desaturase_dom"/>
</dbReference>
<dbReference type="PRINTS" id="PR00075">
    <property type="entry name" value="FACDDSATRASE"/>
</dbReference>
<dbReference type="EC" id="1.14.19.-" evidence="13"/>
<comment type="caution">
    <text evidence="13">The sequence shown here is derived from an EMBL/GenBank/DDBJ whole genome shotgun (WGS) entry which is preliminary data.</text>
</comment>
<feature type="transmembrane region" description="Helical" evidence="10">
    <location>
        <begin position="130"/>
        <end position="147"/>
    </location>
</feature>
<dbReference type="GO" id="GO:0016491">
    <property type="term" value="F:oxidoreductase activity"/>
    <property type="evidence" value="ECO:0007669"/>
    <property type="project" value="UniProtKB-KW"/>
</dbReference>
<keyword evidence="8" id="KW-0443">Lipid metabolism</keyword>
<evidence type="ECO:0000256" key="6">
    <source>
        <dbReference type="ARBA" id="ARBA00023002"/>
    </source>
</evidence>
<accession>A0ABT1L6A9</accession>
<feature type="transmembrane region" description="Helical" evidence="10">
    <location>
        <begin position="6"/>
        <end position="29"/>
    </location>
</feature>
<evidence type="ECO:0000259" key="12">
    <source>
        <dbReference type="Pfam" id="PF01610"/>
    </source>
</evidence>
<dbReference type="PANTHER" id="PTHR11351">
    <property type="entry name" value="ACYL-COA DESATURASE"/>
    <property type="match status" value="1"/>
</dbReference>
<protein>
    <submittedName>
        <fullName evidence="13">Fatty acid desaturase</fullName>
        <ecNumber evidence="13">1.14.19.-</ecNumber>
    </submittedName>
</protein>
<name>A0ABT1L6A9_9GAMM</name>
<evidence type="ECO:0000256" key="8">
    <source>
        <dbReference type="ARBA" id="ARBA00023098"/>
    </source>
</evidence>
<proteinExistence type="inferred from homology"/>
<keyword evidence="14" id="KW-1185">Reference proteome</keyword>
<dbReference type="RefSeq" id="WP_258569381.1">
    <property type="nucleotide sequence ID" value="NZ_JAKUDN010000002.1"/>
</dbReference>
<dbReference type="InterPro" id="IPR002560">
    <property type="entry name" value="Transposase_DDE"/>
</dbReference>
<keyword evidence="5 10" id="KW-1133">Transmembrane helix</keyword>
<dbReference type="PANTHER" id="PTHR11351:SF33">
    <property type="entry name" value="DELTA-9 FATTY ACID DESATURASE, DESA"/>
    <property type="match status" value="1"/>
</dbReference>
<evidence type="ECO:0000313" key="13">
    <source>
        <dbReference type="EMBL" id="MCP8352275.1"/>
    </source>
</evidence>
<dbReference type="EMBL" id="JAKUDN010000002">
    <property type="protein sequence ID" value="MCP8352275.1"/>
    <property type="molecule type" value="Genomic_DNA"/>
</dbReference>
<sequence length="381" mass="43834">MIFSITWIEWLVIALVTTHITIISVTVYLHRAQAHRALDLHPVLNHFFRLWLWLATGMNTREWVAVHRKHHAHVETKEDPHSPKIYGIWSVVFRGVALYRKATASKDILDRYGAGTPNDWLEHHVYQRKNAGVVTFLLVDMTLFGFGKGSLMWAVQMLWIPVLAAGVINGVGHYIGYRNYQPVDQSRNILPWGILIGGEELHNNHHAYPRSARFSARSFEFDLGYVYIKILSFLRLAKVNYVMPNIANDKLEGVKGVLNARMGIYREFQRRVLTVACREKAKSIALLNGNKLLRLLKRPPQLLKEADKVAIRQALSLDETLNKVYDLQLQLYQIFYHAKGQDMVALIQQWCIDAKASHQATLCEFAEWIEERFLKTVAEGA</sequence>
<evidence type="ECO:0000256" key="3">
    <source>
        <dbReference type="ARBA" id="ARBA00022692"/>
    </source>
</evidence>